<comment type="subcellular location">
    <subcellularLocation>
        <location evidence="1">Cell envelope</location>
    </subcellularLocation>
</comment>
<dbReference type="PRINTS" id="PR00691">
    <property type="entry name" value="ADHESINB"/>
</dbReference>
<evidence type="ECO:0000256" key="4">
    <source>
        <dbReference type="ARBA" id="ARBA00022729"/>
    </source>
</evidence>
<protein>
    <submittedName>
        <fullName evidence="5">Manganese ABC transporter substrate-binding protein</fullName>
    </submittedName>
</protein>
<dbReference type="InterPro" id="IPR006127">
    <property type="entry name" value="ZnuA-like"/>
</dbReference>
<gene>
    <name evidence="5" type="ORF">bsdE14_07420</name>
</gene>
<dbReference type="Gene3D" id="3.40.50.1980">
    <property type="entry name" value="Nitrogenase molybdenum iron protein domain"/>
    <property type="match status" value="1"/>
</dbReference>
<organism evidence="5 6">
    <name type="scientific">Clostridium omnivorum</name>
    <dbReference type="NCBI Taxonomy" id="1604902"/>
    <lineage>
        <taxon>Bacteria</taxon>
        <taxon>Bacillati</taxon>
        <taxon>Bacillota</taxon>
        <taxon>Clostridia</taxon>
        <taxon>Eubacteriales</taxon>
        <taxon>Clostridiaceae</taxon>
        <taxon>Clostridium</taxon>
    </lineage>
</organism>
<dbReference type="Proteomes" id="UP001208567">
    <property type="component" value="Unassembled WGS sequence"/>
</dbReference>
<dbReference type="Pfam" id="PF01297">
    <property type="entry name" value="ZnuA"/>
    <property type="match status" value="1"/>
</dbReference>
<dbReference type="SUPFAM" id="SSF53807">
    <property type="entry name" value="Helical backbone' metal receptor"/>
    <property type="match status" value="1"/>
</dbReference>
<evidence type="ECO:0000313" key="5">
    <source>
        <dbReference type="EMBL" id="GLC29332.1"/>
    </source>
</evidence>
<dbReference type="EMBL" id="BRXR01000001">
    <property type="protein sequence ID" value="GLC29332.1"/>
    <property type="molecule type" value="Genomic_DNA"/>
</dbReference>
<keyword evidence="4" id="KW-0732">Signal</keyword>
<accession>A0ABQ5N296</accession>
<dbReference type="PROSITE" id="PS51257">
    <property type="entry name" value="PROKAR_LIPOPROTEIN"/>
    <property type="match status" value="1"/>
</dbReference>
<keyword evidence="3" id="KW-0479">Metal-binding</keyword>
<evidence type="ECO:0000256" key="1">
    <source>
        <dbReference type="ARBA" id="ARBA00004196"/>
    </source>
</evidence>
<keyword evidence="6" id="KW-1185">Reference proteome</keyword>
<dbReference type="InterPro" id="IPR050492">
    <property type="entry name" value="Bact_metal-bind_prot9"/>
</dbReference>
<sequence>MKAKFIYIFSLIFIVIILSACSVKPISVEQNNAAANEKKEKETVLNIETTDKHLYYMVKDLVKEKHLVDFMFTSRDGIYNFQFTDDSIGNISKKDLFIYSGAGFETWIADFQDKLSKSKVGIINGSRGIKLINYEKETKINDIVIKENPYYWLNVDNYKACLSNIKNALQDKDSKNRDFYEENFSDALKNIEPYEKKAKDVSGKLGDYTFVVDGEDMDYFTKYLGIKAVKVYNYGVSSKEDTQSQADKLDKELKDKSKIIFLCDNEEKIKANENIINKYNMQLVNIIVYRDDLKYLDILDANLKSLSQLVEKRGISR</sequence>
<evidence type="ECO:0000256" key="3">
    <source>
        <dbReference type="ARBA" id="ARBA00022723"/>
    </source>
</evidence>
<evidence type="ECO:0000313" key="6">
    <source>
        <dbReference type="Proteomes" id="UP001208567"/>
    </source>
</evidence>
<dbReference type="InterPro" id="IPR006129">
    <property type="entry name" value="AdhesinB"/>
</dbReference>
<dbReference type="PANTHER" id="PTHR42953:SF1">
    <property type="entry name" value="METAL-BINDING PROTEIN HI_0362-RELATED"/>
    <property type="match status" value="1"/>
</dbReference>
<proteinExistence type="predicted"/>
<evidence type="ECO:0000256" key="2">
    <source>
        <dbReference type="ARBA" id="ARBA00022448"/>
    </source>
</evidence>
<keyword evidence="2" id="KW-0813">Transport</keyword>
<comment type="caution">
    <text evidence="5">The sequence shown here is derived from an EMBL/GenBank/DDBJ whole genome shotgun (WGS) entry which is preliminary data.</text>
</comment>
<dbReference type="RefSeq" id="WP_264848625.1">
    <property type="nucleotide sequence ID" value="NZ_BRXR01000001.1"/>
</dbReference>
<reference evidence="5 6" key="1">
    <citation type="journal article" date="2024" name="Int. J. Syst. Evol. Microbiol.">
        <title>Clostridium omnivorum sp. nov., isolated from anoxic soil under the treatment of reductive soil disinfestation.</title>
        <authorList>
            <person name="Ueki A."/>
            <person name="Tonouchi A."/>
            <person name="Kaku N."/>
            <person name="Honma S."/>
            <person name="Ueki K."/>
        </authorList>
    </citation>
    <scope>NUCLEOTIDE SEQUENCE [LARGE SCALE GENOMIC DNA]</scope>
    <source>
        <strain evidence="5 6">E14</strain>
    </source>
</reference>
<dbReference type="PANTHER" id="PTHR42953">
    <property type="entry name" value="HIGH-AFFINITY ZINC UPTAKE SYSTEM PROTEIN ZNUA-RELATED"/>
    <property type="match status" value="1"/>
</dbReference>
<name>A0ABQ5N296_9CLOT</name>